<name>A0A6M3JKW6_9ZZZZ</name>
<dbReference type="EMBL" id="MT141709">
    <property type="protein sequence ID" value="QJA69487.1"/>
    <property type="molecule type" value="Genomic_DNA"/>
</dbReference>
<accession>A0A6M3JKW6</accession>
<organism evidence="2">
    <name type="scientific">viral metagenome</name>
    <dbReference type="NCBI Taxonomy" id="1070528"/>
    <lineage>
        <taxon>unclassified sequences</taxon>
        <taxon>metagenomes</taxon>
        <taxon>organismal metagenomes</taxon>
    </lineage>
</organism>
<dbReference type="AlphaFoldDB" id="A0A6M3JKW6"/>
<sequence>MKVRVTAEEFQEKHARRLKAAEPDIRAGIEKVTTAPGILAAGKVAKMRARLLAKIDDHTWENRTKAVSLTEWQSKATTKGLPRISEGIDAAKEKTIETAKQLLPAVESAATKVETMPDLTLEDNILRSSTYIREMAKFKKK</sequence>
<reference evidence="2" key="1">
    <citation type="submission" date="2020-03" db="EMBL/GenBank/DDBJ databases">
        <title>The deep terrestrial virosphere.</title>
        <authorList>
            <person name="Holmfeldt K."/>
            <person name="Nilsson E."/>
            <person name="Simone D."/>
            <person name="Lopez-Fernandez M."/>
            <person name="Wu X."/>
            <person name="de Brujin I."/>
            <person name="Lundin D."/>
            <person name="Andersson A."/>
            <person name="Bertilsson S."/>
            <person name="Dopson M."/>
        </authorList>
    </citation>
    <scope>NUCLEOTIDE SEQUENCE</scope>
    <source>
        <strain evidence="2">MM415A04550</strain>
        <strain evidence="1">MM415B01983</strain>
    </source>
</reference>
<dbReference type="EMBL" id="MT141184">
    <property type="protein sequence ID" value="QJA55843.1"/>
    <property type="molecule type" value="Genomic_DNA"/>
</dbReference>
<evidence type="ECO:0000313" key="1">
    <source>
        <dbReference type="EMBL" id="QJA55843.1"/>
    </source>
</evidence>
<proteinExistence type="predicted"/>
<gene>
    <name evidence="2" type="ORF">MM415A04550_0010</name>
    <name evidence="1" type="ORF">MM415B01983_0024</name>
</gene>
<protein>
    <submittedName>
        <fullName evidence="2">Uncharacterized protein</fullName>
    </submittedName>
</protein>
<evidence type="ECO:0000313" key="2">
    <source>
        <dbReference type="EMBL" id="QJA69487.1"/>
    </source>
</evidence>